<dbReference type="SUPFAM" id="SSF53474">
    <property type="entry name" value="alpha/beta-Hydrolases"/>
    <property type="match status" value="1"/>
</dbReference>
<organism evidence="3 4">
    <name type="scientific">Actinomycetospora lemnae</name>
    <dbReference type="NCBI Taxonomy" id="3019891"/>
    <lineage>
        <taxon>Bacteria</taxon>
        <taxon>Bacillati</taxon>
        <taxon>Actinomycetota</taxon>
        <taxon>Actinomycetes</taxon>
        <taxon>Pseudonocardiales</taxon>
        <taxon>Pseudonocardiaceae</taxon>
        <taxon>Actinomycetospora</taxon>
    </lineage>
</organism>
<keyword evidence="1 3" id="KW-0378">Hydrolase</keyword>
<protein>
    <submittedName>
        <fullName evidence="3">Alpha/beta hydrolase</fullName>
    </submittedName>
</protein>
<dbReference type="EMBL" id="JAQZAO010000022">
    <property type="protein sequence ID" value="MDD7969321.1"/>
    <property type="molecule type" value="Genomic_DNA"/>
</dbReference>
<dbReference type="InterPro" id="IPR013094">
    <property type="entry name" value="AB_hydrolase_3"/>
</dbReference>
<name>A0ABT5T2Y0_9PSEU</name>
<dbReference type="PANTHER" id="PTHR48081">
    <property type="entry name" value="AB HYDROLASE SUPERFAMILY PROTEIN C4A8.06C"/>
    <property type="match status" value="1"/>
</dbReference>
<dbReference type="Gene3D" id="3.40.50.1820">
    <property type="entry name" value="alpha/beta hydrolase"/>
    <property type="match status" value="1"/>
</dbReference>
<evidence type="ECO:0000313" key="4">
    <source>
        <dbReference type="Proteomes" id="UP001300763"/>
    </source>
</evidence>
<gene>
    <name evidence="3" type="ORF">PGB27_28590</name>
</gene>
<dbReference type="Proteomes" id="UP001300763">
    <property type="component" value="Unassembled WGS sequence"/>
</dbReference>
<dbReference type="InterPro" id="IPR029058">
    <property type="entry name" value="AB_hydrolase_fold"/>
</dbReference>
<evidence type="ECO:0000259" key="2">
    <source>
        <dbReference type="Pfam" id="PF07859"/>
    </source>
</evidence>
<evidence type="ECO:0000256" key="1">
    <source>
        <dbReference type="ARBA" id="ARBA00022801"/>
    </source>
</evidence>
<reference evidence="3 4" key="1">
    <citation type="submission" date="2023-02" db="EMBL/GenBank/DDBJ databases">
        <title>Genome sequencing required for Actinomycetospora new species description.</title>
        <authorList>
            <person name="Saimee Y."/>
            <person name="Duangmal K."/>
        </authorList>
    </citation>
    <scope>NUCLEOTIDE SEQUENCE [LARGE SCALE GENOMIC DNA]</scope>
    <source>
        <strain evidence="3 4">DW7H6</strain>
    </source>
</reference>
<sequence length="328" mass="35967">MSDTLDRLQPDLRLPARLMSAALGRQRSVEDLRRPPGAVNRVISEVARRRVPKTLRVHEESVPRADGSRLRLLVIRPRRPRRDVPGLLWLHGGGYLTGEPEQGIGIVRSFVEGSGCVVVAPAYRLSVDAPYPAARDDAYAALLWLRDHADELGVRRDQLAVGGNSAGGGLTAATTLYARDRGEVSVAFQMPLYPMIDDRTPVDVLDDAPVWDAVTNRNAWSMYLGDRDGTDDVPAYAAPARCTDHTGLPPTMTFVGDVDPFHEETTRYVEALRAAGVPVEFRVVEGAFHGFDVIASSARATREAVAFRDQWFGHAVRAYRAPQPPGAQ</sequence>
<feature type="domain" description="Alpha/beta hydrolase fold-3" evidence="2">
    <location>
        <begin position="87"/>
        <end position="291"/>
    </location>
</feature>
<dbReference type="InterPro" id="IPR050300">
    <property type="entry name" value="GDXG_lipolytic_enzyme"/>
</dbReference>
<keyword evidence="4" id="KW-1185">Reference proteome</keyword>
<proteinExistence type="predicted"/>
<dbReference type="RefSeq" id="WP_274203850.1">
    <property type="nucleotide sequence ID" value="NZ_JAQZAO010000022.1"/>
</dbReference>
<dbReference type="GO" id="GO:0016787">
    <property type="term" value="F:hydrolase activity"/>
    <property type="evidence" value="ECO:0007669"/>
    <property type="project" value="UniProtKB-KW"/>
</dbReference>
<evidence type="ECO:0000313" key="3">
    <source>
        <dbReference type="EMBL" id="MDD7969321.1"/>
    </source>
</evidence>
<accession>A0ABT5T2Y0</accession>
<dbReference type="PANTHER" id="PTHR48081:SF8">
    <property type="entry name" value="ALPHA_BETA HYDROLASE FOLD-3 DOMAIN-CONTAINING PROTEIN-RELATED"/>
    <property type="match status" value="1"/>
</dbReference>
<dbReference type="Pfam" id="PF07859">
    <property type="entry name" value="Abhydrolase_3"/>
    <property type="match status" value="1"/>
</dbReference>
<comment type="caution">
    <text evidence="3">The sequence shown here is derived from an EMBL/GenBank/DDBJ whole genome shotgun (WGS) entry which is preliminary data.</text>
</comment>